<keyword evidence="3" id="KW-1185">Reference proteome</keyword>
<evidence type="ECO:0000313" key="3">
    <source>
        <dbReference type="Proteomes" id="UP000712045"/>
    </source>
</evidence>
<dbReference type="SUPFAM" id="SSF51445">
    <property type="entry name" value="(Trans)glycosidases"/>
    <property type="match status" value="1"/>
</dbReference>
<gene>
    <name evidence="2" type="ORF">JS521_00415</name>
</gene>
<sequence>MQSDRPPVPHAPLSRRRLFGLSAGALLAAGCTGGADRDDQGNGASGKPESTESVKPREAVPDGALGANFNEDPTYVDKEALDGLGTSWVRGFTVLDRVKQGTAAERLRAVESLLDLHGQGFGTILALKFQFRKEGRTVPVPGSREMRAELAAVDKVLEAVLDKVAILTLGNEPFLETRPQERGSKLNPFYQAVAKHVIDYRDEHFPEGCRTRLHMGALNHLDDPAMLSDATGEWIDFVNRTPQLDGLDMHPHVTSAGAARKYLDYVLPRLDDGKKFLVTEFSLVNHYQRQMPKPLPAPFVTAHGKELGLGRDTRVWQFLKAAAERPLTEEQWRDFLRMSPWFESQKHFMRDQVTAYRETGRLAAATYGVVQGKASVRDITGKTKPWMLNSLYVPRTVRHEQGAPLPRTYTVFDDFAALQREQDRLPKP</sequence>
<reference evidence="2 3" key="1">
    <citation type="submission" date="2021-02" db="EMBL/GenBank/DDBJ databases">
        <title>Genome Streptomyces sp. RHZ10.</title>
        <authorList>
            <person name="Besaury L."/>
        </authorList>
    </citation>
    <scope>NUCLEOTIDE SEQUENCE [LARGE SCALE GENOMIC DNA]</scope>
    <source>
        <strain evidence="2 3">RHZ10</strain>
    </source>
</reference>
<feature type="region of interest" description="Disordered" evidence="1">
    <location>
        <begin position="30"/>
        <end position="71"/>
    </location>
</feature>
<protein>
    <submittedName>
        <fullName evidence="2">Uncharacterized protein</fullName>
    </submittedName>
</protein>
<dbReference type="InterPro" id="IPR017853">
    <property type="entry name" value="GH"/>
</dbReference>
<comment type="caution">
    <text evidence="2">The sequence shown here is derived from an EMBL/GenBank/DDBJ whole genome shotgun (WGS) entry which is preliminary data.</text>
</comment>
<feature type="compositionally biased region" description="Basic and acidic residues" evidence="1">
    <location>
        <begin position="49"/>
        <end position="60"/>
    </location>
</feature>
<dbReference type="PROSITE" id="PS51257">
    <property type="entry name" value="PROKAR_LIPOPROTEIN"/>
    <property type="match status" value="1"/>
</dbReference>
<evidence type="ECO:0000256" key="1">
    <source>
        <dbReference type="SAM" id="MobiDB-lite"/>
    </source>
</evidence>
<accession>A0ABS2HPW8</accession>
<name>A0ABS2HPW8_9ACTN</name>
<proteinExistence type="predicted"/>
<evidence type="ECO:0000313" key="2">
    <source>
        <dbReference type="EMBL" id="MBM7052392.1"/>
    </source>
</evidence>
<dbReference type="Proteomes" id="UP000712045">
    <property type="component" value="Unassembled WGS sequence"/>
</dbReference>
<dbReference type="RefSeq" id="WP_205080713.1">
    <property type="nucleotide sequence ID" value="NZ_JAFEUF010000001.1"/>
</dbReference>
<dbReference type="EMBL" id="JAFEUF010000001">
    <property type="protein sequence ID" value="MBM7052392.1"/>
    <property type="molecule type" value="Genomic_DNA"/>
</dbReference>
<organism evidence="2 3">
    <name type="scientific">Streptomyces durocortorensis</name>
    <dbReference type="NCBI Taxonomy" id="2811104"/>
    <lineage>
        <taxon>Bacteria</taxon>
        <taxon>Bacillati</taxon>
        <taxon>Actinomycetota</taxon>
        <taxon>Actinomycetes</taxon>
        <taxon>Kitasatosporales</taxon>
        <taxon>Streptomycetaceae</taxon>
        <taxon>Streptomyces</taxon>
    </lineage>
</organism>